<dbReference type="CDD" id="cd07344">
    <property type="entry name" value="M48_yhfN_like"/>
    <property type="match status" value="1"/>
</dbReference>
<evidence type="ECO:0000313" key="3">
    <source>
        <dbReference type="Proteomes" id="UP001147700"/>
    </source>
</evidence>
<accession>A0ABT4RF35</accession>
<gene>
    <name evidence="2" type="ORF">OJ962_05420</name>
</gene>
<protein>
    <submittedName>
        <fullName evidence="2">M48 family metallopeptidase</fullName>
    </submittedName>
</protein>
<evidence type="ECO:0000259" key="1">
    <source>
        <dbReference type="Pfam" id="PF01863"/>
    </source>
</evidence>
<keyword evidence="3" id="KW-1185">Reference proteome</keyword>
<organism evidence="2 3">
    <name type="scientific">Solirubrobacter deserti</name>
    <dbReference type="NCBI Taxonomy" id="2282478"/>
    <lineage>
        <taxon>Bacteria</taxon>
        <taxon>Bacillati</taxon>
        <taxon>Actinomycetota</taxon>
        <taxon>Thermoleophilia</taxon>
        <taxon>Solirubrobacterales</taxon>
        <taxon>Solirubrobacteraceae</taxon>
        <taxon>Solirubrobacter</taxon>
    </lineage>
</organism>
<dbReference type="Proteomes" id="UP001147700">
    <property type="component" value="Unassembled WGS sequence"/>
</dbReference>
<sequence>MSAQPYRIRRSQRARRIRVSVDNNGEIEVVLPARSPERHAEQAVRELAPWIARRRQAVAAAAREVGRAPGTVPYLGETLTLVPERGRTQVRRVGDRLLIPEGEDAREALERWYRRRARVEVIPRLDAACARAGSRYNGLTIRGQKTRWASCSSSGAMSFNWRLLLAPPEILDYVVEHEVAHLEVMDHSPRFWALLASRSPRWREHSAWLKRYGSTLTL</sequence>
<dbReference type="PANTHER" id="PTHR30399:SF1">
    <property type="entry name" value="UTP PYROPHOSPHATASE"/>
    <property type="match status" value="1"/>
</dbReference>
<dbReference type="RefSeq" id="WP_202956097.1">
    <property type="nucleotide sequence ID" value="NZ_JAPCID010000007.1"/>
</dbReference>
<reference evidence="2" key="1">
    <citation type="submission" date="2022-10" db="EMBL/GenBank/DDBJ databases">
        <title>The WGS of Solirubrobacter sp. CPCC 204708.</title>
        <authorList>
            <person name="Jiang Z."/>
        </authorList>
    </citation>
    <scope>NUCLEOTIDE SEQUENCE</scope>
    <source>
        <strain evidence="2">CPCC 204708</strain>
    </source>
</reference>
<dbReference type="Pfam" id="PF01863">
    <property type="entry name" value="YgjP-like"/>
    <property type="match status" value="1"/>
</dbReference>
<dbReference type="InterPro" id="IPR053136">
    <property type="entry name" value="UTP_pyrophosphatase-like"/>
</dbReference>
<evidence type="ECO:0000313" key="2">
    <source>
        <dbReference type="EMBL" id="MDA0136930.1"/>
    </source>
</evidence>
<dbReference type="Gene3D" id="3.30.2010.10">
    <property type="entry name" value="Metalloproteases ('zincins'), catalytic domain"/>
    <property type="match status" value="1"/>
</dbReference>
<comment type="caution">
    <text evidence="2">The sequence shown here is derived from an EMBL/GenBank/DDBJ whole genome shotgun (WGS) entry which is preliminary data.</text>
</comment>
<dbReference type="PANTHER" id="PTHR30399">
    <property type="entry name" value="UNCHARACTERIZED PROTEIN YGJP"/>
    <property type="match status" value="1"/>
</dbReference>
<proteinExistence type="predicted"/>
<dbReference type="EMBL" id="JAPCID010000007">
    <property type="protein sequence ID" value="MDA0136930.1"/>
    <property type="molecule type" value="Genomic_DNA"/>
</dbReference>
<name>A0ABT4RF35_9ACTN</name>
<dbReference type="InterPro" id="IPR002725">
    <property type="entry name" value="YgjP-like_metallopeptidase"/>
</dbReference>
<feature type="domain" description="YgjP-like metallopeptidase" evidence="1">
    <location>
        <begin position="15"/>
        <end position="211"/>
    </location>
</feature>